<proteinExistence type="predicted"/>
<name>A0ABU8YL43_9CYAN</name>
<dbReference type="InterPro" id="IPR009080">
    <property type="entry name" value="tRNAsynth_Ia_anticodon-bd"/>
</dbReference>
<keyword evidence="2" id="KW-0547">Nucleotide-binding</keyword>
<feature type="domain" description="DALR anticodon binding" evidence="4">
    <location>
        <begin position="200"/>
        <end position="348"/>
    </location>
</feature>
<dbReference type="RefSeq" id="WP_340541397.1">
    <property type="nucleotide sequence ID" value="NZ_JBBLXS010000084.1"/>
</dbReference>
<keyword evidence="6" id="KW-1185">Reference proteome</keyword>
<dbReference type="SUPFAM" id="SSF47323">
    <property type="entry name" value="Anticodon-binding domain of a subclass of class I aminoacyl-tRNA synthetases"/>
    <property type="match status" value="1"/>
</dbReference>
<sequence length="348" mass="39367">MTSEKTGFANMAIQSEMTDPDRAYTSLAVLAYFSQFYINIQCNKKYISMVEFSKYKILNMESKSKHWELQKLTVKTLLLSRLQSAMERANLPETALKLDEIPLNRSQNSIGVVYISAIGLKLAKVCQQTPQAIATQLAETLQGMCHRDFAVTVTPSAIIELQFTPPGLAWWLQRLAQTPIPVTQSRILSPILSADRLFPLQYSHARCCSLVRMAHRDRLIAIGQPDVATTPQIWSLTAPNPLPWLDNEQLRLIHPAESHLISQLLTVRDSLAFVFGECNQERAIDYFKLANSLSEAFQTFYSQCRIWGQVKRENLKLAQARLGLVLATQSLLRFMLEELLNAVAPLEL</sequence>
<comment type="caution">
    <text evidence="5">The sequence shown here is derived from an EMBL/GenBank/DDBJ whole genome shotgun (WGS) entry which is preliminary data.</text>
</comment>
<evidence type="ECO:0000313" key="5">
    <source>
        <dbReference type="EMBL" id="MEK0184966.1"/>
    </source>
</evidence>
<evidence type="ECO:0000259" key="4">
    <source>
        <dbReference type="SMART" id="SM00836"/>
    </source>
</evidence>
<keyword evidence="3" id="KW-0067">ATP-binding</keyword>
<gene>
    <name evidence="5" type="ORF">WMG39_08845</name>
</gene>
<keyword evidence="1" id="KW-0436">Ligase</keyword>
<accession>A0ABU8YL43</accession>
<dbReference type="Pfam" id="PF05746">
    <property type="entry name" value="DALR_1"/>
    <property type="match status" value="1"/>
</dbReference>
<dbReference type="Proteomes" id="UP001384579">
    <property type="component" value="Unassembled WGS sequence"/>
</dbReference>
<dbReference type="SMART" id="SM00836">
    <property type="entry name" value="DALR_1"/>
    <property type="match status" value="1"/>
</dbReference>
<dbReference type="InterPro" id="IPR008909">
    <property type="entry name" value="DALR_anticod-bd"/>
</dbReference>
<organism evidence="5 6">
    <name type="scientific">Microcoleus anatoxicus PTRS2</name>
    <dbReference type="NCBI Taxonomy" id="2705321"/>
    <lineage>
        <taxon>Bacteria</taxon>
        <taxon>Bacillati</taxon>
        <taxon>Cyanobacteriota</taxon>
        <taxon>Cyanophyceae</taxon>
        <taxon>Oscillatoriophycideae</taxon>
        <taxon>Oscillatoriales</taxon>
        <taxon>Microcoleaceae</taxon>
        <taxon>Microcoleus</taxon>
        <taxon>Microcoleus anatoxicus</taxon>
    </lineage>
</organism>
<reference evidence="5 6" key="1">
    <citation type="journal article" date="2020" name="Harmful Algae">
        <title>Molecular and morphological characterization of a novel dihydroanatoxin-a producing Microcoleus species (cyanobacteria) from the Russian River, California, USA.</title>
        <authorList>
            <person name="Conklin K.Y."/>
            <person name="Stancheva R."/>
            <person name="Otten T.G."/>
            <person name="Fadness R."/>
            <person name="Boyer G.L."/>
            <person name="Read B."/>
            <person name="Zhang X."/>
            <person name="Sheath R.G."/>
        </authorList>
    </citation>
    <scope>NUCLEOTIDE SEQUENCE [LARGE SCALE GENOMIC DNA]</scope>
    <source>
        <strain evidence="5 6">PTRS2</strain>
    </source>
</reference>
<evidence type="ECO:0000256" key="1">
    <source>
        <dbReference type="ARBA" id="ARBA00022598"/>
    </source>
</evidence>
<dbReference type="EMBL" id="JBBLXS010000084">
    <property type="protein sequence ID" value="MEK0184966.1"/>
    <property type="molecule type" value="Genomic_DNA"/>
</dbReference>
<evidence type="ECO:0000313" key="6">
    <source>
        <dbReference type="Proteomes" id="UP001384579"/>
    </source>
</evidence>
<dbReference type="Gene3D" id="1.10.730.10">
    <property type="entry name" value="Isoleucyl-tRNA Synthetase, Domain 1"/>
    <property type="match status" value="1"/>
</dbReference>
<evidence type="ECO:0000256" key="2">
    <source>
        <dbReference type="ARBA" id="ARBA00022741"/>
    </source>
</evidence>
<evidence type="ECO:0000256" key="3">
    <source>
        <dbReference type="ARBA" id="ARBA00022840"/>
    </source>
</evidence>
<protein>
    <submittedName>
        <fullName evidence="5">DALR anticodon-binding domain-containing protein</fullName>
    </submittedName>
</protein>